<comment type="similarity">
    <text evidence="1">Belongs to the MIP18 family.</text>
</comment>
<proteinExistence type="inferred from homology"/>
<dbReference type="Gene3D" id="3.30.300.130">
    <property type="entry name" value="Fe-S cluster assembly (FSCA)"/>
    <property type="match status" value="1"/>
</dbReference>
<keyword evidence="2" id="KW-0159">Chromosome partition</keyword>
<dbReference type="SUPFAM" id="SSF117916">
    <property type="entry name" value="Fe-S cluster assembly (FSCA) domain-like"/>
    <property type="match status" value="1"/>
</dbReference>
<name>A0ABN7BGV0_9HEMI</name>
<dbReference type="PANTHER" id="PTHR12377">
    <property type="entry name" value="CYTOSOLIC IRON-SULFUR ASSEMBLY COMPONENT 2B-RELATED"/>
    <property type="match status" value="1"/>
</dbReference>
<dbReference type="Proteomes" id="UP001307889">
    <property type="component" value="Chromosome 14"/>
</dbReference>
<dbReference type="PANTHER" id="PTHR12377:SF0">
    <property type="entry name" value="CYTOSOLIC IRON-SULFUR ASSEMBLY COMPONENT 2B"/>
    <property type="match status" value="1"/>
</dbReference>
<dbReference type="InterPro" id="IPR034904">
    <property type="entry name" value="FSCA_dom_sf"/>
</dbReference>
<evidence type="ECO:0000259" key="3">
    <source>
        <dbReference type="Pfam" id="PF01883"/>
    </source>
</evidence>
<evidence type="ECO:0000313" key="4">
    <source>
        <dbReference type="EMBL" id="BET02392.1"/>
    </source>
</evidence>
<gene>
    <name evidence="4" type="ORF">NTJ_15210</name>
</gene>
<dbReference type="Gene3D" id="6.10.250.1280">
    <property type="match status" value="1"/>
</dbReference>
<dbReference type="InterPro" id="IPR039796">
    <property type="entry name" value="MIP18"/>
</dbReference>
<sequence>MGGGTEVLQNLNPRLFVKCDDRATSEDDWNENVTDEFDPREIFDLIRHISDPEHPLTLEELNVVSVDRITVDNKSNRIQVLFTPTIPHCSLATLIGLTIQVQLLRNVPPRFKVRVKITPGTHASETAINKQMADKERVSAAMENADLLRAINKSLLAVEEHYDKR</sequence>
<dbReference type="EMBL" id="AP028922">
    <property type="protein sequence ID" value="BET02392.1"/>
    <property type="molecule type" value="Genomic_DNA"/>
</dbReference>
<keyword evidence="5" id="KW-1185">Reference proteome</keyword>
<dbReference type="Pfam" id="PF01883">
    <property type="entry name" value="FeS_assembly_P"/>
    <property type="match status" value="1"/>
</dbReference>
<reference evidence="4 5" key="1">
    <citation type="submission" date="2023-09" db="EMBL/GenBank/DDBJ databases">
        <title>Nesidiocoris tenuis whole genome shotgun sequence.</title>
        <authorList>
            <person name="Shibata T."/>
            <person name="Shimoda M."/>
            <person name="Kobayashi T."/>
            <person name="Uehara T."/>
        </authorList>
    </citation>
    <scope>NUCLEOTIDE SEQUENCE [LARGE SCALE GENOMIC DNA]</scope>
    <source>
        <strain evidence="4 5">Japan</strain>
    </source>
</reference>
<organism evidence="4 5">
    <name type="scientific">Nesidiocoris tenuis</name>
    <dbReference type="NCBI Taxonomy" id="355587"/>
    <lineage>
        <taxon>Eukaryota</taxon>
        <taxon>Metazoa</taxon>
        <taxon>Ecdysozoa</taxon>
        <taxon>Arthropoda</taxon>
        <taxon>Hexapoda</taxon>
        <taxon>Insecta</taxon>
        <taxon>Pterygota</taxon>
        <taxon>Neoptera</taxon>
        <taxon>Paraneoptera</taxon>
        <taxon>Hemiptera</taxon>
        <taxon>Heteroptera</taxon>
        <taxon>Panheteroptera</taxon>
        <taxon>Cimicomorpha</taxon>
        <taxon>Miridae</taxon>
        <taxon>Dicyphina</taxon>
        <taxon>Nesidiocoris</taxon>
    </lineage>
</organism>
<dbReference type="InterPro" id="IPR002744">
    <property type="entry name" value="MIP18-like"/>
</dbReference>
<evidence type="ECO:0000313" key="5">
    <source>
        <dbReference type="Proteomes" id="UP001307889"/>
    </source>
</evidence>
<feature type="domain" description="MIP18 family-like" evidence="3">
    <location>
        <begin position="41"/>
        <end position="116"/>
    </location>
</feature>
<protein>
    <recommendedName>
        <fullName evidence="3">MIP18 family-like domain-containing protein</fullName>
    </recommendedName>
</protein>
<evidence type="ECO:0000256" key="1">
    <source>
        <dbReference type="ARBA" id="ARBA00010381"/>
    </source>
</evidence>
<evidence type="ECO:0000256" key="2">
    <source>
        <dbReference type="ARBA" id="ARBA00022829"/>
    </source>
</evidence>
<accession>A0ABN7BGV0</accession>